<dbReference type="CDD" id="cd03789">
    <property type="entry name" value="GT9_LPS_heptosyltransferase"/>
    <property type="match status" value="1"/>
</dbReference>
<dbReference type="Gene3D" id="3.40.50.2000">
    <property type="entry name" value="Glycogen Phosphorylase B"/>
    <property type="match status" value="2"/>
</dbReference>
<organism evidence="3">
    <name type="scientific">hydrothermal vent metagenome</name>
    <dbReference type="NCBI Taxonomy" id="652676"/>
    <lineage>
        <taxon>unclassified sequences</taxon>
        <taxon>metagenomes</taxon>
        <taxon>ecological metagenomes</taxon>
    </lineage>
</organism>
<dbReference type="SUPFAM" id="SSF53756">
    <property type="entry name" value="UDP-Glycosyltransferase/glycogen phosphorylase"/>
    <property type="match status" value="1"/>
</dbReference>
<dbReference type="PANTHER" id="PTHR30160:SF15">
    <property type="entry name" value="GLYCOSYLTRANSFERASE HI_0523-RELATED"/>
    <property type="match status" value="1"/>
</dbReference>
<dbReference type="InterPro" id="IPR051199">
    <property type="entry name" value="LPS_LOS_Heptosyltrfase"/>
</dbReference>
<keyword evidence="2 3" id="KW-0808">Transferase</keyword>
<name>A0A3B1BP78_9ZZZZ</name>
<dbReference type="Pfam" id="PF01075">
    <property type="entry name" value="Glyco_transf_9"/>
    <property type="match status" value="1"/>
</dbReference>
<dbReference type="InterPro" id="IPR002201">
    <property type="entry name" value="Glyco_trans_9"/>
</dbReference>
<dbReference type="GO" id="GO:0008713">
    <property type="term" value="F:ADP-heptose-lipopolysaccharide heptosyltransferase activity"/>
    <property type="evidence" value="ECO:0007669"/>
    <property type="project" value="TreeGrafter"/>
</dbReference>
<dbReference type="GO" id="GO:0005829">
    <property type="term" value="C:cytosol"/>
    <property type="evidence" value="ECO:0007669"/>
    <property type="project" value="TreeGrafter"/>
</dbReference>
<sequence length="345" mass="38134">MNDKPGARPESRILVVRTDRVGDVVLSLPVFASLRSAMPDAYICALTRDYTRDLLTERDDVNEVISFKSKTSHIPLKEFPRILHEVKLKDFDVAIVLYSNFSVSALTMMAGIPKRIGPATKLAQIFLTHRIIQRRSKGKKHEADHNLDLLWPLDISPLRKIKIAVQNKTEQIFSRNENKPLIGVHPGSGGSARNWPEQKYVELINELSLAGADVVITGSPQERRMVERIAQEVDPAVTTYIGEDGLKGLISALAEFDVFIAPSTGPLHIASAVGTPVVGIYCPISVCLPSRWGPIGAHDTALVPNVTECKTCIEEECEEWDCMYKIEVSLVRDSALAKVSSQTTL</sequence>
<gene>
    <name evidence="3" type="ORF">MNBD_NITROSPINAE01-1411</name>
</gene>
<proteinExistence type="predicted"/>
<dbReference type="EMBL" id="UOGC01000060">
    <property type="protein sequence ID" value="VAX17812.1"/>
    <property type="molecule type" value="Genomic_DNA"/>
</dbReference>
<reference evidence="3" key="1">
    <citation type="submission" date="2018-06" db="EMBL/GenBank/DDBJ databases">
        <authorList>
            <person name="Zhirakovskaya E."/>
        </authorList>
    </citation>
    <scope>NUCLEOTIDE SEQUENCE</scope>
</reference>
<protein>
    <submittedName>
        <fullName evidence="3">ADP-heptose--lipooligosaccharide heptosyltransferase II</fullName>
    </submittedName>
</protein>
<evidence type="ECO:0000256" key="1">
    <source>
        <dbReference type="ARBA" id="ARBA00022676"/>
    </source>
</evidence>
<accession>A0A3B1BP78</accession>
<evidence type="ECO:0000256" key="2">
    <source>
        <dbReference type="ARBA" id="ARBA00022679"/>
    </source>
</evidence>
<keyword evidence="1" id="KW-0328">Glycosyltransferase</keyword>
<dbReference type="GO" id="GO:0009244">
    <property type="term" value="P:lipopolysaccharide core region biosynthetic process"/>
    <property type="evidence" value="ECO:0007669"/>
    <property type="project" value="TreeGrafter"/>
</dbReference>
<evidence type="ECO:0000313" key="3">
    <source>
        <dbReference type="EMBL" id="VAX17812.1"/>
    </source>
</evidence>
<dbReference type="PANTHER" id="PTHR30160">
    <property type="entry name" value="TETRAACYLDISACCHARIDE 4'-KINASE-RELATED"/>
    <property type="match status" value="1"/>
</dbReference>
<dbReference type="AlphaFoldDB" id="A0A3B1BP78"/>